<dbReference type="InterPro" id="IPR007624">
    <property type="entry name" value="RNA_pol_sigma70_r3"/>
</dbReference>
<dbReference type="GO" id="GO:0003700">
    <property type="term" value="F:DNA-binding transcription factor activity"/>
    <property type="evidence" value="ECO:0007669"/>
    <property type="project" value="InterPro"/>
</dbReference>
<dbReference type="KEGG" id="eus:EUTSA_v10029536mg"/>
<sequence length="84" mass="9389">MWELTAKVAEASNVLTRKLKQIPSCKEIAEHLNIRVSAFRLAVERGRSPVSLDLVASHNGSIMFFKYFLIADQISVDASVPEMI</sequence>
<dbReference type="Gene3D" id="1.10.10.10">
    <property type="entry name" value="Winged helix-like DNA-binding domain superfamily/Winged helix DNA-binding domain"/>
    <property type="match status" value="1"/>
</dbReference>
<protein>
    <recommendedName>
        <fullName evidence="1">RNA polymerase sigma-70 region 3 domain-containing protein</fullName>
    </recommendedName>
</protein>
<dbReference type="Proteomes" id="UP000030689">
    <property type="component" value="Unassembled WGS sequence"/>
</dbReference>
<evidence type="ECO:0000313" key="2">
    <source>
        <dbReference type="EMBL" id="ESQ38597.1"/>
    </source>
</evidence>
<evidence type="ECO:0000313" key="3">
    <source>
        <dbReference type="Proteomes" id="UP000030689"/>
    </source>
</evidence>
<name>V4L8C6_EUTSA</name>
<dbReference type="GO" id="GO:0006352">
    <property type="term" value="P:DNA-templated transcription initiation"/>
    <property type="evidence" value="ECO:0007669"/>
    <property type="project" value="InterPro"/>
</dbReference>
<dbReference type="Gramene" id="ESQ38597">
    <property type="protein sequence ID" value="ESQ38597"/>
    <property type="gene ID" value="EUTSA_v10029536mg"/>
</dbReference>
<gene>
    <name evidence="2" type="ORF">EUTSA_v10029536mg</name>
</gene>
<dbReference type="STRING" id="72664.V4L8C6"/>
<proteinExistence type="predicted"/>
<dbReference type="Pfam" id="PF04539">
    <property type="entry name" value="Sigma70_r3"/>
    <property type="match status" value="1"/>
</dbReference>
<evidence type="ECO:0000259" key="1">
    <source>
        <dbReference type="Pfam" id="PF04539"/>
    </source>
</evidence>
<dbReference type="InterPro" id="IPR013324">
    <property type="entry name" value="RNA_pol_sigma_r3/r4-like"/>
</dbReference>
<organism evidence="2 3">
    <name type="scientific">Eutrema salsugineum</name>
    <name type="common">Saltwater cress</name>
    <name type="synonym">Sisymbrium salsugineum</name>
    <dbReference type="NCBI Taxonomy" id="72664"/>
    <lineage>
        <taxon>Eukaryota</taxon>
        <taxon>Viridiplantae</taxon>
        <taxon>Streptophyta</taxon>
        <taxon>Embryophyta</taxon>
        <taxon>Tracheophyta</taxon>
        <taxon>Spermatophyta</taxon>
        <taxon>Magnoliopsida</taxon>
        <taxon>eudicotyledons</taxon>
        <taxon>Gunneridae</taxon>
        <taxon>Pentapetalae</taxon>
        <taxon>rosids</taxon>
        <taxon>malvids</taxon>
        <taxon>Brassicales</taxon>
        <taxon>Brassicaceae</taxon>
        <taxon>Eutremeae</taxon>
        <taxon>Eutrema</taxon>
    </lineage>
</organism>
<dbReference type="EMBL" id="KI517537">
    <property type="protein sequence ID" value="ESQ38597.1"/>
    <property type="molecule type" value="Genomic_DNA"/>
</dbReference>
<feature type="domain" description="RNA polymerase sigma-70 region 3" evidence="1">
    <location>
        <begin position="3"/>
        <end position="59"/>
    </location>
</feature>
<accession>V4L8C6</accession>
<dbReference type="SUPFAM" id="SSF88659">
    <property type="entry name" value="Sigma3 and sigma4 domains of RNA polymerase sigma factors"/>
    <property type="match status" value="1"/>
</dbReference>
<keyword evidence="3" id="KW-1185">Reference proteome</keyword>
<dbReference type="InterPro" id="IPR036388">
    <property type="entry name" value="WH-like_DNA-bd_sf"/>
</dbReference>
<reference evidence="2 3" key="1">
    <citation type="journal article" date="2013" name="Front. Plant Sci.">
        <title>The Reference Genome of the Halophytic Plant Eutrema salsugineum.</title>
        <authorList>
            <person name="Yang R."/>
            <person name="Jarvis D.E."/>
            <person name="Chen H."/>
            <person name="Beilstein M.A."/>
            <person name="Grimwood J."/>
            <person name="Jenkins J."/>
            <person name="Shu S."/>
            <person name="Prochnik S."/>
            <person name="Xin M."/>
            <person name="Ma C."/>
            <person name="Schmutz J."/>
            <person name="Wing R.A."/>
            <person name="Mitchell-Olds T."/>
            <person name="Schumaker K.S."/>
            <person name="Wang X."/>
        </authorList>
    </citation>
    <scope>NUCLEOTIDE SEQUENCE [LARGE SCALE GENOMIC DNA]</scope>
</reference>
<dbReference type="AlphaFoldDB" id="V4L8C6"/>